<evidence type="ECO:0000313" key="2">
    <source>
        <dbReference type="EMBL" id="NIK74242.1"/>
    </source>
</evidence>
<evidence type="ECO:0008006" key="4">
    <source>
        <dbReference type="Google" id="ProtNLM"/>
    </source>
</evidence>
<gene>
    <name evidence="2" type="ORF">FHS56_001755</name>
</gene>
<accession>A0A846MSB5</accession>
<reference evidence="2 3" key="1">
    <citation type="submission" date="2020-03" db="EMBL/GenBank/DDBJ databases">
        <title>Genomic Encyclopedia of Type Strains, Phase IV (KMG-IV): sequencing the most valuable type-strain genomes for metagenomic binning, comparative biology and taxonomic classification.</title>
        <authorList>
            <person name="Goeker M."/>
        </authorList>
    </citation>
    <scope>NUCLEOTIDE SEQUENCE [LARGE SCALE GENOMIC DNA]</scope>
    <source>
        <strain evidence="2 3">DSM 5718</strain>
    </source>
</reference>
<protein>
    <recommendedName>
        <fullName evidence="4">Carboxypeptidase regulatory-like domain-containing protein</fullName>
    </recommendedName>
</protein>
<feature type="chain" id="PRO_5032954901" description="Carboxypeptidase regulatory-like domain-containing protein" evidence="1">
    <location>
        <begin position="30"/>
        <end position="173"/>
    </location>
</feature>
<proteinExistence type="predicted"/>
<evidence type="ECO:0000256" key="1">
    <source>
        <dbReference type="SAM" id="SignalP"/>
    </source>
</evidence>
<name>A0A846MSB5_9BACT</name>
<organism evidence="2 3">
    <name type="scientific">Thermonema lapsum</name>
    <dbReference type="NCBI Taxonomy" id="28195"/>
    <lineage>
        <taxon>Bacteria</taxon>
        <taxon>Pseudomonadati</taxon>
        <taxon>Bacteroidota</taxon>
        <taxon>Cytophagia</taxon>
        <taxon>Cytophagales</taxon>
        <taxon>Thermonemataceae</taxon>
        <taxon>Thermonema</taxon>
    </lineage>
</organism>
<keyword evidence="3" id="KW-1185">Reference proteome</keyword>
<keyword evidence="1" id="KW-0732">Signal</keyword>
<dbReference type="EMBL" id="JAASRN010000002">
    <property type="protein sequence ID" value="NIK74242.1"/>
    <property type="molecule type" value="Genomic_DNA"/>
</dbReference>
<dbReference type="Proteomes" id="UP000537126">
    <property type="component" value="Unassembled WGS sequence"/>
</dbReference>
<comment type="caution">
    <text evidence="2">The sequence shown here is derived from an EMBL/GenBank/DDBJ whole genome shotgun (WGS) entry which is preliminary data.</text>
</comment>
<sequence length="173" mass="19569">MNLWTLSLKKMLKLQTWSLSLLLSFWACQAQKSNTNQSQNQKAVDCTYSIKEGIAGRVLWREGNWMPAPDAPERNAPGIARDIYIYELTTDAQTEKEETFYTAIHSRLIAKTRSDANGCFEVALPPGRYSLFVKEADGWFANRFDGEGHIQPVEVKAGEVSKLELVVDYKAAY</sequence>
<evidence type="ECO:0000313" key="3">
    <source>
        <dbReference type="Proteomes" id="UP000537126"/>
    </source>
</evidence>
<dbReference type="AlphaFoldDB" id="A0A846MSB5"/>
<feature type="signal peptide" evidence="1">
    <location>
        <begin position="1"/>
        <end position="29"/>
    </location>
</feature>
<dbReference type="RefSeq" id="WP_166919737.1">
    <property type="nucleotide sequence ID" value="NZ_JAASRN010000002.1"/>
</dbReference>